<protein>
    <submittedName>
        <fullName evidence="1">Uncharacterized protein</fullName>
    </submittedName>
</protein>
<dbReference type="RefSeq" id="WP_014799229.1">
    <property type="nucleotide sequence ID" value="NC_018018.1"/>
</dbReference>
<name>I4APB8_BERLS</name>
<evidence type="ECO:0000313" key="1">
    <source>
        <dbReference type="EMBL" id="AFM05803.1"/>
    </source>
</evidence>
<dbReference type="STRING" id="880071.Fleli_3483"/>
<dbReference type="KEGG" id="fli:Fleli_3483"/>
<dbReference type="HOGENOM" id="CLU_1400683_0_0_10"/>
<keyword evidence="2" id="KW-1185">Reference proteome</keyword>
<proteinExistence type="predicted"/>
<evidence type="ECO:0000313" key="2">
    <source>
        <dbReference type="Proteomes" id="UP000006054"/>
    </source>
</evidence>
<gene>
    <name evidence="1" type="ordered locus">Fleli_3483</name>
</gene>
<sequence>MRRRKREQSCERQQGETVTAADLAKLYEIYNTITRTDAPAIPIAVPLTDTKPKTKEGNPLDLALGVREHLKPFTIALNSKGILAIYWEQDLNWFPNKEPNMPTELHKQLFKVAIIKAVANGTKLHFNLTNKKGNFLDFTLQKDKNSYTAMELELIMSSSLFRENTTFWKKKGNEYVEADQADIDKVVKTLNKKK</sequence>
<accession>I4APB8</accession>
<reference evidence="2" key="1">
    <citation type="submission" date="2012-06" db="EMBL/GenBank/DDBJ databases">
        <title>The complete genome of Flexibacter litoralis DSM 6794.</title>
        <authorList>
            <person name="Lucas S."/>
            <person name="Copeland A."/>
            <person name="Lapidus A."/>
            <person name="Glavina del Rio T."/>
            <person name="Dalin E."/>
            <person name="Tice H."/>
            <person name="Bruce D."/>
            <person name="Goodwin L."/>
            <person name="Pitluck S."/>
            <person name="Peters L."/>
            <person name="Ovchinnikova G."/>
            <person name="Lu M."/>
            <person name="Kyrpides N."/>
            <person name="Mavromatis K."/>
            <person name="Ivanova N."/>
            <person name="Brettin T."/>
            <person name="Detter J.C."/>
            <person name="Han C."/>
            <person name="Larimer F."/>
            <person name="Land M."/>
            <person name="Hauser L."/>
            <person name="Markowitz V."/>
            <person name="Cheng J.-F."/>
            <person name="Hugenholtz P."/>
            <person name="Woyke T."/>
            <person name="Wu D."/>
            <person name="Spring S."/>
            <person name="Lang E."/>
            <person name="Kopitz M."/>
            <person name="Brambilla E."/>
            <person name="Klenk H.-P."/>
            <person name="Eisen J.A."/>
        </authorList>
    </citation>
    <scope>NUCLEOTIDE SEQUENCE [LARGE SCALE GENOMIC DNA]</scope>
    <source>
        <strain evidence="2">ATCC 23117 / DSM 6794 / NBRC 15988 / NCIMB 1366 / Sio-4</strain>
    </source>
</reference>
<organism evidence="1 2">
    <name type="scientific">Bernardetia litoralis (strain ATCC 23117 / DSM 6794 / NBRC 15988 / NCIMB 1366 / Fx l1 / Sio-4)</name>
    <name type="common">Flexibacter litoralis</name>
    <dbReference type="NCBI Taxonomy" id="880071"/>
    <lineage>
        <taxon>Bacteria</taxon>
        <taxon>Pseudomonadati</taxon>
        <taxon>Bacteroidota</taxon>
        <taxon>Cytophagia</taxon>
        <taxon>Cytophagales</taxon>
        <taxon>Bernardetiaceae</taxon>
        <taxon>Bernardetia</taxon>
    </lineage>
</organism>
<dbReference type="Proteomes" id="UP000006054">
    <property type="component" value="Chromosome"/>
</dbReference>
<dbReference type="EMBL" id="CP003345">
    <property type="protein sequence ID" value="AFM05803.1"/>
    <property type="molecule type" value="Genomic_DNA"/>
</dbReference>
<dbReference type="AlphaFoldDB" id="I4APB8"/>